<evidence type="ECO:0000259" key="2">
    <source>
        <dbReference type="Pfam" id="PF02953"/>
    </source>
</evidence>
<dbReference type="Pfam" id="PF02953">
    <property type="entry name" value="zf-Tim10_DDP"/>
    <property type="match status" value="1"/>
</dbReference>
<keyword evidence="1" id="KW-0813">Transport</keyword>
<keyword evidence="1" id="KW-1015">Disulfide bond</keyword>
<keyword evidence="1" id="KW-0811">Translocation</keyword>
<organism evidence="3 4">
    <name type="scientific">Habropoda laboriosa</name>
    <dbReference type="NCBI Taxonomy" id="597456"/>
    <lineage>
        <taxon>Eukaryota</taxon>
        <taxon>Metazoa</taxon>
        <taxon>Ecdysozoa</taxon>
        <taxon>Arthropoda</taxon>
        <taxon>Hexapoda</taxon>
        <taxon>Insecta</taxon>
        <taxon>Pterygota</taxon>
        <taxon>Neoptera</taxon>
        <taxon>Endopterygota</taxon>
        <taxon>Hymenoptera</taxon>
        <taxon>Apocrita</taxon>
        <taxon>Aculeata</taxon>
        <taxon>Apoidea</taxon>
        <taxon>Anthophila</taxon>
        <taxon>Apidae</taxon>
        <taxon>Habropoda</taxon>
    </lineage>
</organism>
<feature type="domain" description="Tim10-like" evidence="2">
    <location>
        <begin position="20"/>
        <end position="79"/>
    </location>
</feature>
<accession>A0A0L7R905</accession>
<name>A0A0L7R905_9HYME</name>
<dbReference type="STRING" id="597456.A0A0L7R905"/>
<dbReference type="Gene3D" id="1.10.287.810">
    <property type="entry name" value="Mitochondrial import inner membrane translocase subunit tim13 like domains"/>
    <property type="match status" value="1"/>
</dbReference>
<comment type="function">
    <text evidence="1">Mitochondrial intermembrane chaperone that participates in the import and insertion of some multi-pass transmembrane proteins into the mitochondrial inner membrane. Also required for the transfer of beta-barrel precursors from the TOM complex to the sorting and assembly machinery (SAM complex) of the outer membrane. Acts as a chaperone-like protein that protects the hydrophobic precursors from aggregation and guide them through the mitochondrial intermembrane space.</text>
</comment>
<keyword evidence="1" id="KW-0999">Mitochondrion inner membrane</keyword>
<dbReference type="InterPro" id="IPR035427">
    <property type="entry name" value="Tim10-like_dom_sf"/>
</dbReference>
<keyword evidence="1" id="KW-0472">Membrane</keyword>
<dbReference type="GO" id="GO:0005743">
    <property type="term" value="C:mitochondrial inner membrane"/>
    <property type="evidence" value="ECO:0007669"/>
    <property type="project" value="UniProtKB-SubCell"/>
</dbReference>
<comment type="subunit">
    <text evidence="1">Heterohexamer.</text>
</comment>
<evidence type="ECO:0000256" key="1">
    <source>
        <dbReference type="RuleBase" id="RU367043"/>
    </source>
</evidence>
<reference evidence="3 4" key="1">
    <citation type="submission" date="2015-07" db="EMBL/GenBank/DDBJ databases">
        <title>The genome of Habropoda laboriosa.</title>
        <authorList>
            <person name="Pan H."/>
            <person name="Kapheim K."/>
        </authorList>
    </citation>
    <scope>NUCLEOTIDE SEQUENCE [LARGE SCALE GENOMIC DNA]</scope>
    <source>
        <strain evidence="3">0110345459</strain>
    </source>
</reference>
<dbReference type="SUPFAM" id="SSF144122">
    <property type="entry name" value="Tim10-like"/>
    <property type="match status" value="1"/>
</dbReference>
<evidence type="ECO:0000313" key="3">
    <source>
        <dbReference type="EMBL" id="KOC67334.1"/>
    </source>
</evidence>
<keyword evidence="1" id="KW-0496">Mitochondrion</keyword>
<dbReference type="EMBL" id="KQ414628">
    <property type="protein sequence ID" value="KOC67334.1"/>
    <property type="molecule type" value="Genomic_DNA"/>
</dbReference>
<sequence>MRFMEEQRSKGAVDEQFQAFIEPERKNQRFQTLAQKLTEICWELCVETLGRSLDSRTHDCLVNCLNCFIDINNFMAYRVRNMVLVNPKKMDVEQTI</sequence>
<dbReference type="GO" id="GO:0015031">
    <property type="term" value="P:protein transport"/>
    <property type="evidence" value="ECO:0007669"/>
    <property type="project" value="UniProtKB-KW"/>
</dbReference>
<gene>
    <name evidence="3" type="ORF">WH47_09251</name>
</gene>
<dbReference type="AlphaFoldDB" id="A0A0L7R905"/>
<keyword evidence="4" id="KW-1185">Reference proteome</keyword>
<keyword evidence="1" id="KW-0653">Protein transport</keyword>
<keyword evidence="1" id="KW-0143">Chaperone</keyword>
<evidence type="ECO:0000313" key="4">
    <source>
        <dbReference type="Proteomes" id="UP000053825"/>
    </source>
</evidence>
<dbReference type="Proteomes" id="UP000053825">
    <property type="component" value="Unassembled WGS sequence"/>
</dbReference>
<proteinExistence type="inferred from homology"/>
<comment type="subcellular location">
    <subcellularLocation>
        <location evidence="1">Mitochondrion inner membrane</location>
        <topology evidence="1">Peripheral membrane protein</topology>
        <orientation evidence="1">Intermembrane side</orientation>
    </subcellularLocation>
</comment>
<comment type="domain">
    <text evidence="1">The twin CX3C motif contains 4 conserved Cys residues that form 2 disulfide bonds in the mitochondrial intermembrane space.</text>
</comment>
<comment type="similarity">
    <text evidence="1">Belongs to the small Tim family.</text>
</comment>
<dbReference type="InterPro" id="IPR004217">
    <property type="entry name" value="Tim10-like"/>
</dbReference>
<dbReference type="OrthoDB" id="344165at2759"/>
<protein>
    <recommendedName>
        <fullName evidence="1">Mitochondrial import inner membrane translocase subunit</fullName>
    </recommendedName>
</protein>